<dbReference type="AlphaFoldDB" id="E8R3P6"/>
<dbReference type="PROSITE" id="PS50076">
    <property type="entry name" value="DNAJ_2"/>
    <property type="match status" value="1"/>
</dbReference>
<organism evidence="3 4">
    <name type="scientific">Isosphaera pallida (strain ATCC 43644 / DSM 9630 / IS1B)</name>
    <dbReference type="NCBI Taxonomy" id="575540"/>
    <lineage>
        <taxon>Bacteria</taxon>
        <taxon>Pseudomonadati</taxon>
        <taxon>Planctomycetota</taxon>
        <taxon>Planctomycetia</taxon>
        <taxon>Isosphaerales</taxon>
        <taxon>Isosphaeraceae</taxon>
        <taxon>Isosphaera</taxon>
    </lineage>
</organism>
<dbReference type="CDD" id="cd10747">
    <property type="entry name" value="DnaJ_C"/>
    <property type="match status" value="1"/>
</dbReference>
<dbReference type="PANTHER" id="PTHR43096">
    <property type="entry name" value="DNAJ HOMOLOG 1, MITOCHONDRIAL-RELATED"/>
    <property type="match status" value="1"/>
</dbReference>
<reference evidence="3 4" key="2">
    <citation type="journal article" date="2011" name="Stand. Genomic Sci.">
        <title>Complete genome sequence of Isosphaera pallida type strain (IS1B).</title>
        <authorList>
            <consortium name="US DOE Joint Genome Institute (JGI-PGF)"/>
            <person name="Goker M."/>
            <person name="Cleland D."/>
            <person name="Saunders E."/>
            <person name="Lapidus A."/>
            <person name="Nolan M."/>
            <person name="Lucas S."/>
            <person name="Hammon N."/>
            <person name="Deshpande S."/>
            <person name="Cheng J.F."/>
            <person name="Tapia R."/>
            <person name="Han C."/>
            <person name="Goodwin L."/>
            <person name="Pitluck S."/>
            <person name="Liolios K."/>
            <person name="Pagani I."/>
            <person name="Ivanova N."/>
            <person name="Mavromatis K."/>
            <person name="Pati A."/>
            <person name="Chen A."/>
            <person name="Palaniappan K."/>
            <person name="Land M."/>
            <person name="Hauser L."/>
            <person name="Chang Y.J."/>
            <person name="Jeffries C.D."/>
            <person name="Detter J.C."/>
            <person name="Beck B."/>
            <person name="Woyke T."/>
            <person name="Bristow J."/>
            <person name="Eisen J.A."/>
            <person name="Markowitz V."/>
            <person name="Hugenholtz P."/>
            <person name="Kyrpides N.C."/>
            <person name="Klenk H.P."/>
        </authorList>
    </citation>
    <scope>NUCLEOTIDE SEQUENCE [LARGE SCALE GENOMIC DNA]</scope>
    <source>
        <strain evidence="4">ATCC 43644 / DSM 9630 / IS1B</strain>
    </source>
</reference>
<evidence type="ECO:0000313" key="3">
    <source>
        <dbReference type="EMBL" id="ADV62631.1"/>
    </source>
</evidence>
<reference key="1">
    <citation type="submission" date="2010-11" db="EMBL/GenBank/DDBJ databases">
        <title>The complete sequence of chromosome of Isophaera pallida ATCC 43644.</title>
        <authorList>
            <consortium name="US DOE Joint Genome Institute (JGI-PGF)"/>
            <person name="Lucas S."/>
            <person name="Copeland A."/>
            <person name="Lapidus A."/>
            <person name="Bruce D."/>
            <person name="Goodwin L."/>
            <person name="Pitluck S."/>
            <person name="Kyrpides N."/>
            <person name="Mavromatis K."/>
            <person name="Pagani I."/>
            <person name="Ivanova N."/>
            <person name="Saunders E."/>
            <person name="Brettin T."/>
            <person name="Detter J.C."/>
            <person name="Han C."/>
            <person name="Tapia R."/>
            <person name="Land M."/>
            <person name="Hauser L."/>
            <person name="Markowitz V."/>
            <person name="Cheng J.-F."/>
            <person name="Hugenholtz P."/>
            <person name="Woyke T."/>
            <person name="Wu D."/>
            <person name="Eisen J.A."/>
        </authorList>
    </citation>
    <scope>NUCLEOTIDE SEQUENCE</scope>
    <source>
        <strain>ATCC 43644</strain>
    </source>
</reference>
<dbReference type="GO" id="GO:0051082">
    <property type="term" value="F:unfolded protein binding"/>
    <property type="evidence" value="ECO:0007669"/>
    <property type="project" value="InterPro"/>
</dbReference>
<protein>
    <submittedName>
        <fullName evidence="3">Heat shock protein DnaJ domain protein</fullName>
    </submittedName>
</protein>
<sequence>MAADYYQILGVDRTATADQIKKAYRTLAKKYHPDSNPNDKTAEAKFKEIQAAYDVLGDSEKRAVYDRIGHEAYVATGGQGFPAGSWVGGRGPRGAETVNIDFDFRDLFQGANGARGWKSSVVGGGGIFEELFSSFKGGGRGGAATASHRHATKPADQEIHLKLPFLVAVRGGPYTFEVPGPGGFPEPMRFDFPPGAKTGDKLRLKGKGVQAHGGVRGDLVLVLEVEPHPHFTRPGDGRDLQVEAPITFGEAVNGTRIDVPTLDGPKPLTIPPGVSSGQKLRIKGKGVPAWRDRPAGDLLVAVKIVLPKNLDDRARELAREFDERYPLNPREGWITSA</sequence>
<evidence type="ECO:0000259" key="2">
    <source>
        <dbReference type="PROSITE" id="PS50076"/>
    </source>
</evidence>
<dbReference type="InterPro" id="IPR018253">
    <property type="entry name" value="DnaJ_domain_CS"/>
</dbReference>
<dbReference type="InterPro" id="IPR002939">
    <property type="entry name" value="DnaJ_C"/>
</dbReference>
<dbReference type="EMBL" id="CP002353">
    <property type="protein sequence ID" value="ADV62631.1"/>
    <property type="molecule type" value="Genomic_DNA"/>
</dbReference>
<dbReference type="Pfam" id="PF01556">
    <property type="entry name" value="DnaJ_C"/>
    <property type="match status" value="1"/>
</dbReference>
<dbReference type="GO" id="GO:0005737">
    <property type="term" value="C:cytoplasm"/>
    <property type="evidence" value="ECO:0007669"/>
    <property type="project" value="TreeGrafter"/>
</dbReference>
<dbReference type="SUPFAM" id="SSF46565">
    <property type="entry name" value="Chaperone J-domain"/>
    <property type="match status" value="1"/>
</dbReference>
<dbReference type="RefSeq" id="WP_013564919.1">
    <property type="nucleotide sequence ID" value="NC_014962.1"/>
</dbReference>
<feature type="domain" description="J" evidence="2">
    <location>
        <begin position="4"/>
        <end position="69"/>
    </location>
</feature>
<dbReference type="Gene3D" id="1.10.287.110">
    <property type="entry name" value="DnaJ domain"/>
    <property type="match status" value="1"/>
</dbReference>
<dbReference type="SMART" id="SM00271">
    <property type="entry name" value="DnaJ"/>
    <property type="match status" value="1"/>
</dbReference>
<dbReference type="InterPro" id="IPR008971">
    <property type="entry name" value="HSP40/DnaJ_pept-bd"/>
</dbReference>
<dbReference type="HOGENOM" id="CLU_017633_0_0_0"/>
<accession>E8R3P6</accession>
<dbReference type="Gene3D" id="2.60.260.20">
    <property type="entry name" value="Urease metallochaperone UreE, N-terminal domain"/>
    <property type="match status" value="2"/>
</dbReference>
<dbReference type="InParanoid" id="E8R3P6"/>
<gene>
    <name evidence="3" type="ordered locus">Isop_2051</name>
</gene>
<dbReference type="PANTHER" id="PTHR43096:SF52">
    <property type="entry name" value="DNAJ HOMOLOG 1, MITOCHONDRIAL-RELATED"/>
    <property type="match status" value="1"/>
</dbReference>
<dbReference type="FunFam" id="2.60.260.20:FF:000013">
    <property type="entry name" value="DnaJ subfamily B member 11"/>
    <property type="match status" value="1"/>
</dbReference>
<dbReference type="eggNOG" id="COG0484">
    <property type="taxonomic scope" value="Bacteria"/>
</dbReference>
<dbReference type="Proteomes" id="UP000008631">
    <property type="component" value="Chromosome"/>
</dbReference>
<dbReference type="InterPro" id="IPR036869">
    <property type="entry name" value="J_dom_sf"/>
</dbReference>
<dbReference type="STRING" id="575540.Isop_2051"/>
<dbReference type="PROSITE" id="PS00636">
    <property type="entry name" value="DNAJ_1"/>
    <property type="match status" value="1"/>
</dbReference>
<keyword evidence="4" id="KW-1185">Reference proteome</keyword>
<evidence type="ECO:0000313" key="4">
    <source>
        <dbReference type="Proteomes" id="UP000008631"/>
    </source>
</evidence>
<dbReference type="PRINTS" id="PR00625">
    <property type="entry name" value="JDOMAIN"/>
</dbReference>
<dbReference type="KEGG" id="ipa:Isop_2051"/>
<proteinExistence type="predicted"/>
<keyword evidence="1" id="KW-0143">Chaperone</keyword>
<name>E8R3P6_ISOPI</name>
<dbReference type="InterPro" id="IPR001623">
    <property type="entry name" value="DnaJ_domain"/>
</dbReference>
<dbReference type="OrthoDB" id="9779889at2"/>
<dbReference type="SUPFAM" id="SSF49493">
    <property type="entry name" value="HSP40/DnaJ peptide-binding domain"/>
    <property type="match status" value="2"/>
</dbReference>
<dbReference type="CDD" id="cd06257">
    <property type="entry name" value="DnaJ"/>
    <property type="match status" value="1"/>
</dbReference>
<keyword evidence="3" id="KW-0346">Stress response</keyword>
<evidence type="ECO:0000256" key="1">
    <source>
        <dbReference type="ARBA" id="ARBA00023186"/>
    </source>
</evidence>
<dbReference type="GO" id="GO:0042026">
    <property type="term" value="P:protein refolding"/>
    <property type="evidence" value="ECO:0007669"/>
    <property type="project" value="TreeGrafter"/>
</dbReference>
<dbReference type="Pfam" id="PF00226">
    <property type="entry name" value="DnaJ"/>
    <property type="match status" value="1"/>
</dbReference>